<dbReference type="InterPro" id="IPR036298">
    <property type="entry name" value="Chalcone_isomerase_sf"/>
</dbReference>
<feature type="signal peptide" evidence="1">
    <location>
        <begin position="1"/>
        <end position="20"/>
    </location>
</feature>
<feature type="chain" id="PRO_5013796838" description="Chalcone isomerase domain-containing protein" evidence="1">
    <location>
        <begin position="21"/>
        <end position="188"/>
    </location>
</feature>
<name>A0A2D2DFH9_9BURK</name>
<reference evidence="3" key="1">
    <citation type="submission" date="2017-10" db="EMBL/GenBank/DDBJ databases">
        <title>Massilia psychrophilum sp. nov., a novel purple-pigmented bacterium isolated from Tianshan glacier, Xinjiang Municipality, China.</title>
        <authorList>
            <person name="Wang H."/>
        </authorList>
    </citation>
    <scope>NUCLEOTIDE SEQUENCE [LARGE SCALE GENOMIC DNA]</scope>
    <source>
        <strain evidence="3">B2</strain>
    </source>
</reference>
<dbReference type="KEGG" id="mass:CR152_03825"/>
<dbReference type="InterPro" id="IPR016087">
    <property type="entry name" value="Chalcone_isomerase"/>
</dbReference>
<dbReference type="AlphaFoldDB" id="A0A2D2DFH9"/>
<dbReference type="RefSeq" id="WP_099873756.1">
    <property type="nucleotide sequence ID" value="NZ_CP024608.1"/>
</dbReference>
<evidence type="ECO:0000259" key="2">
    <source>
        <dbReference type="Pfam" id="PF16036"/>
    </source>
</evidence>
<organism evidence="3 4">
    <name type="scientific">Massilia violaceinigra</name>
    <dbReference type="NCBI Taxonomy" id="2045208"/>
    <lineage>
        <taxon>Bacteria</taxon>
        <taxon>Pseudomonadati</taxon>
        <taxon>Pseudomonadota</taxon>
        <taxon>Betaproteobacteria</taxon>
        <taxon>Burkholderiales</taxon>
        <taxon>Oxalobacteraceae</taxon>
        <taxon>Telluria group</taxon>
        <taxon>Massilia</taxon>
    </lineage>
</organism>
<dbReference type="GO" id="GO:0016872">
    <property type="term" value="F:intramolecular lyase activity"/>
    <property type="evidence" value="ECO:0007669"/>
    <property type="project" value="InterPro"/>
</dbReference>
<accession>A0A2D2DFH9</accession>
<dbReference type="Gene3D" id="3.50.70.10">
    <property type="match status" value="1"/>
</dbReference>
<dbReference type="OrthoDB" id="9795336at2"/>
<protein>
    <recommendedName>
        <fullName evidence="2">Chalcone isomerase domain-containing protein</fullName>
    </recommendedName>
</protein>
<dbReference type="Pfam" id="PF16036">
    <property type="entry name" value="Chalcone_3"/>
    <property type="match status" value="1"/>
</dbReference>
<feature type="domain" description="Chalcone isomerase" evidence="2">
    <location>
        <begin position="35"/>
        <end position="185"/>
    </location>
</feature>
<evidence type="ECO:0000313" key="3">
    <source>
        <dbReference type="EMBL" id="ATQ73736.1"/>
    </source>
</evidence>
<evidence type="ECO:0000256" key="1">
    <source>
        <dbReference type="SAM" id="SignalP"/>
    </source>
</evidence>
<keyword evidence="1" id="KW-0732">Signal</keyword>
<dbReference type="InterPro" id="IPR016088">
    <property type="entry name" value="Chalcone_isomerase_3-sand"/>
</dbReference>
<dbReference type="Proteomes" id="UP000229897">
    <property type="component" value="Chromosome"/>
</dbReference>
<keyword evidence="4" id="KW-1185">Reference proteome</keyword>
<dbReference type="EMBL" id="CP024608">
    <property type="protein sequence ID" value="ATQ73736.1"/>
    <property type="molecule type" value="Genomic_DNA"/>
</dbReference>
<proteinExistence type="predicted"/>
<evidence type="ECO:0000313" key="4">
    <source>
        <dbReference type="Proteomes" id="UP000229897"/>
    </source>
</evidence>
<sequence>MRMRVALGCLAWTLCGTVQAQTQVPGCAGVDGPAPPLVLNGAGVSSKAFVDLYAAELHLPAKQTDAASILASAGDKSLVMRIRFFGLSGALIAERLRAGLRANTSADEFRQAQPHIAAIDAMLGSGTPLARGDVLRFDWRAGGVHFTVNGVVRGCIEDDVFPAQLLRVWLGSAPVNPALKQRLLGIPD</sequence>
<dbReference type="SUPFAM" id="SSF54626">
    <property type="entry name" value="Chalcone isomerase"/>
    <property type="match status" value="1"/>
</dbReference>
<gene>
    <name evidence="3" type="ORF">CR152_03825</name>
</gene>